<dbReference type="EMBL" id="QGKX02001290">
    <property type="protein sequence ID" value="KAF3540847.1"/>
    <property type="molecule type" value="Genomic_DNA"/>
</dbReference>
<evidence type="ECO:0000313" key="2">
    <source>
        <dbReference type="Proteomes" id="UP000712600"/>
    </source>
</evidence>
<dbReference type="AlphaFoldDB" id="A0A8S9QEZ5"/>
<comment type="caution">
    <text evidence="1">The sequence shown here is derived from an EMBL/GenBank/DDBJ whole genome shotgun (WGS) entry which is preliminary data.</text>
</comment>
<organism evidence="1 2">
    <name type="scientific">Brassica cretica</name>
    <name type="common">Mustard</name>
    <dbReference type="NCBI Taxonomy" id="69181"/>
    <lineage>
        <taxon>Eukaryota</taxon>
        <taxon>Viridiplantae</taxon>
        <taxon>Streptophyta</taxon>
        <taxon>Embryophyta</taxon>
        <taxon>Tracheophyta</taxon>
        <taxon>Spermatophyta</taxon>
        <taxon>Magnoliopsida</taxon>
        <taxon>eudicotyledons</taxon>
        <taxon>Gunneridae</taxon>
        <taxon>Pentapetalae</taxon>
        <taxon>rosids</taxon>
        <taxon>malvids</taxon>
        <taxon>Brassicales</taxon>
        <taxon>Brassicaceae</taxon>
        <taxon>Brassiceae</taxon>
        <taxon>Brassica</taxon>
    </lineage>
</organism>
<sequence>MSRLCLYTPPRSAEFPFTTDLYLPFPSTLAQFSGFELLLPGNIPVYLFVFYSPLQPETGERHCTYEFDSLFLNFLILIADDLHHYGACVPSPEPLKPPLKSSIFALSSSPPSSALPDLWKKIVHGGSGSGAKARSWRGRRGSAFCGLLVSFPGGGGSVSSVDAGSGPREVEATLGSVVVGLDYGSVVEVGGFGLVVTTSEDDRSWTKVNGDGSRKVFLSVIATNGDG</sequence>
<reference evidence="1" key="1">
    <citation type="submission" date="2019-12" db="EMBL/GenBank/DDBJ databases">
        <title>Genome sequencing and annotation of Brassica cretica.</title>
        <authorList>
            <person name="Studholme D.J."/>
            <person name="Sarris P."/>
        </authorList>
    </citation>
    <scope>NUCLEOTIDE SEQUENCE</scope>
    <source>
        <strain evidence="1">PFS-109/04</strain>
        <tissue evidence="1">Leaf</tissue>
    </source>
</reference>
<dbReference type="Proteomes" id="UP000712600">
    <property type="component" value="Unassembled WGS sequence"/>
</dbReference>
<proteinExistence type="predicted"/>
<protein>
    <submittedName>
        <fullName evidence="1">Uncharacterized protein</fullName>
    </submittedName>
</protein>
<accession>A0A8S9QEZ5</accession>
<evidence type="ECO:0000313" key="1">
    <source>
        <dbReference type="EMBL" id="KAF3540847.1"/>
    </source>
</evidence>
<gene>
    <name evidence="1" type="ORF">F2Q69_00020076</name>
</gene>
<name>A0A8S9QEZ5_BRACR</name>